<name>A0A2H6KA01_9APIC</name>
<evidence type="ECO:0000313" key="2">
    <source>
        <dbReference type="EMBL" id="GBE59832.1"/>
    </source>
</evidence>
<reference evidence="2 3" key="1">
    <citation type="journal article" date="2017" name="BMC Genomics">
        <title>Whole-genome assembly of Babesia ovata and comparative genomics between closely related pathogens.</title>
        <authorList>
            <person name="Yamagishi J."/>
            <person name="Asada M."/>
            <person name="Hakimi H."/>
            <person name="Tanaka T.Q."/>
            <person name="Sugimoto C."/>
            <person name="Kawazu S."/>
        </authorList>
    </citation>
    <scope>NUCLEOTIDE SEQUENCE [LARGE SCALE GENOMIC DNA]</scope>
    <source>
        <strain evidence="2 3">Miyake</strain>
    </source>
</reference>
<evidence type="ECO:0000313" key="3">
    <source>
        <dbReference type="Proteomes" id="UP000236319"/>
    </source>
</evidence>
<keyword evidence="1" id="KW-0472">Membrane</keyword>
<dbReference type="VEuPathDB" id="PiroplasmaDB:BOVATA_013250"/>
<comment type="caution">
    <text evidence="2">The sequence shown here is derived from an EMBL/GenBank/DDBJ whole genome shotgun (WGS) entry which is preliminary data.</text>
</comment>
<dbReference type="RefSeq" id="XP_028866075.1">
    <property type="nucleotide sequence ID" value="XM_029010242.1"/>
</dbReference>
<keyword evidence="1" id="KW-1133">Transmembrane helix</keyword>
<gene>
    <name evidence="2" type="ORF">BOVATA_013250</name>
</gene>
<dbReference type="GeneID" id="39873602"/>
<organism evidence="2 3">
    <name type="scientific">Babesia ovata</name>
    <dbReference type="NCBI Taxonomy" id="189622"/>
    <lineage>
        <taxon>Eukaryota</taxon>
        <taxon>Sar</taxon>
        <taxon>Alveolata</taxon>
        <taxon>Apicomplexa</taxon>
        <taxon>Aconoidasida</taxon>
        <taxon>Piroplasmida</taxon>
        <taxon>Babesiidae</taxon>
        <taxon>Babesia</taxon>
    </lineage>
</organism>
<keyword evidence="3" id="KW-1185">Reference proteome</keyword>
<keyword evidence="1" id="KW-0812">Transmembrane</keyword>
<accession>A0A2H6KA01</accession>
<dbReference type="Proteomes" id="UP000236319">
    <property type="component" value="Unassembled WGS sequence"/>
</dbReference>
<feature type="transmembrane region" description="Helical" evidence="1">
    <location>
        <begin position="21"/>
        <end position="42"/>
    </location>
</feature>
<dbReference type="EMBL" id="BDSA01000001">
    <property type="protein sequence ID" value="GBE59832.1"/>
    <property type="molecule type" value="Genomic_DNA"/>
</dbReference>
<evidence type="ECO:0000256" key="1">
    <source>
        <dbReference type="SAM" id="Phobius"/>
    </source>
</evidence>
<sequence length="86" mass="10091">MRQRSILRSRIDEAVVKAIKVGVPLIVLAVILFLGWFIYAMASERKWPFHNVMHFFNGTFNDTSCDNTYDGPDTYDLYKRYVPKDQ</sequence>
<dbReference type="AlphaFoldDB" id="A0A2H6KA01"/>
<protein>
    <submittedName>
        <fullName evidence="2">ABC transporter permease, putative</fullName>
    </submittedName>
</protein>
<proteinExistence type="predicted"/>